<dbReference type="OrthoDB" id="9809434at2"/>
<comment type="caution">
    <text evidence="1">The sequence shown here is derived from an EMBL/GenBank/DDBJ whole genome shotgun (WGS) entry which is preliminary data.</text>
</comment>
<reference evidence="1" key="1">
    <citation type="submission" date="2017-04" db="EMBL/GenBank/DDBJ databases">
        <title>Unexpected and diverse lifestyles within the genus Limnohabitans.</title>
        <authorList>
            <person name="Kasalicky V."/>
            <person name="Mehrshad M."/>
            <person name="Andrei S.-A."/>
            <person name="Salcher M."/>
            <person name="Kratochvilova H."/>
            <person name="Simek K."/>
            <person name="Ghai R."/>
        </authorList>
    </citation>
    <scope>NUCLEOTIDE SEQUENCE [LARGE SCALE GENOMIC DNA]</scope>
    <source>
        <strain evidence="1">II-D5</strain>
    </source>
</reference>
<accession>A0A2T7U935</accession>
<dbReference type="Gene3D" id="1.10.260.40">
    <property type="entry name" value="lambda repressor-like DNA-binding domains"/>
    <property type="match status" value="1"/>
</dbReference>
<evidence type="ECO:0000313" key="1">
    <source>
        <dbReference type="EMBL" id="PVE41190.1"/>
    </source>
</evidence>
<sequence>MAKATKVNPHTGSSFDDFLKEDGIYEEVQARALKRALAEQLNDAMQNGKLSKVNMAQRMATSRSQLDRLLDPSNLSIQLDTLVKAASAVGRTVEIRLKRDTKRSRITSA</sequence>
<protein>
    <submittedName>
        <fullName evidence="1">Fis family transcriptional regulator</fullName>
    </submittedName>
</protein>
<dbReference type="Proteomes" id="UP000037507">
    <property type="component" value="Unassembled WGS sequence"/>
</dbReference>
<dbReference type="InterPro" id="IPR010982">
    <property type="entry name" value="Lambda_DNA-bd_dom_sf"/>
</dbReference>
<dbReference type="RefSeq" id="WP_053175761.1">
    <property type="nucleotide sequence ID" value="NZ_LFYT02000037.1"/>
</dbReference>
<organism evidence="1 2">
    <name type="scientific">Limnohabitans planktonicus II-D5</name>
    <dbReference type="NCBI Taxonomy" id="1293045"/>
    <lineage>
        <taxon>Bacteria</taxon>
        <taxon>Pseudomonadati</taxon>
        <taxon>Pseudomonadota</taxon>
        <taxon>Betaproteobacteria</taxon>
        <taxon>Burkholderiales</taxon>
        <taxon>Comamonadaceae</taxon>
        <taxon>Limnohabitans</taxon>
    </lineage>
</organism>
<evidence type="ECO:0000313" key="2">
    <source>
        <dbReference type="Proteomes" id="UP000037507"/>
    </source>
</evidence>
<keyword evidence="2" id="KW-1185">Reference proteome</keyword>
<dbReference type="AlphaFoldDB" id="A0A2T7U935"/>
<proteinExistence type="predicted"/>
<gene>
    <name evidence="1" type="ORF">H663_018600</name>
</gene>
<dbReference type="EMBL" id="LFYT02000037">
    <property type="protein sequence ID" value="PVE41190.1"/>
    <property type="molecule type" value="Genomic_DNA"/>
</dbReference>
<name>A0A2T7U935_9BURK</name>
<dbReference type="GO" id="GO:0003677">
    <property type="term" value="F:DNA binding"/>
    <property type="evidence" value="ECO:0007669"/>
    <property type="project" value="InterPro"/>
</dbReference>
<dbReference type="STRING" id="1293045.H663_17430"/>
<dbReference type="SUPFAM" id="SSF47413">
    <property type="entry name" value="lambda repressor-like DNA-binding domains"/>
    <property type="match status" value="1"/>
</dbReference>